<reference evidence="1" key="1">
    <citation type="journal article" date="2023" name="Mol. Biol. Evol.">
        <title>Third-Generation Sequencing Reveals the Adaptive Role of the Epigenome in Three Deep-Sea Polychaetes.</title>
        <authorList>
            <person name="Perez M."/>
            <person name="Aroh O."/>
            <person name="Sun Y."/>
            <person name="Lan Y."/>
            <person name="Juniper S.K."/>
            <person name="Young C.R."/>
            <person name="Angers B."/>
            <person name="Qian P.Y."/>
        </authorList>
    </citation>
    <scope>NUCLEOTIDE SEQUENCE</scope>
    <source>
        <strain evidence="1">R07B-5</strain>
    </source>
</reference>
<proteinExistence type="predicted"/>
<evidence type="ECO:0000313" key="1">
    <source>
        <dbReference type="EMBL" id="KAK2190897.1"/>
    </source>
</evidence>
<accession>A0AAD9PA36</accession>
<dbReference type="EMBL" id="JAODUO010000065">
    <property type="protein sequence ID" value="KAK2190897.1"/>
    <property type="molecule type" value="Genomic_DNA"/>
</dbReference>
<name>A0AAD9PA36_RIDPI</name>
<evidence type="ECO:0000313" key="2">
    <source>
        <dbReference type="Proteomes" id="UP001209878"/>
    </source>
</evidence>
<gene>
    <name evidence="1" type="ORF">NP493_65g03025</name>
</gene>
<dbReference type="AlphaFoldDB" id="A0AAD9PA36"/>
<dbReference type="Proteomes" id="UP001209878">
    <property type="component" value="Unassembled WGS sequence"/>
</dbReference>
<comment type="caution">
    <text evidence="1">The sequence shown here is derived from an EMBL/GenBank/DDBJ whole genome shotgun (WGS) entry which is preliminary data.</text>
</comment>
<protein>
    <submittedName>
        <fullName evidence="1">Uncharacterized protein</fullName>
    </submittedName>
</protein>
<sequence>MFPCWLRLVTTFDTATMSMYELRVHACVRVRVHTVFQEINSERRKLENQIAVTKLRIVLAYVELNANIEWQVEPSPHFRSGRELMASYTTNINNLLTRQINCGDPTSCRRLCATRGSPAPASRVF</sequence>
<organism evidence="1 2">
    <name type="scientific">Ridgeia piscesae</name>
    <name type="common">Tubeworm</name>
    <dbReference type="NCBI Taxonomy" id="27915"/>
    <lineage>
        <taxon>Eukaryota</taxon>
        <taxon>Metazoa</taxon>
        <taxon>Spiralia</taxon>
        <taxon>Lophotrochozoa</taxon>
        <taxon>Annelida</taxon>
        <taxon>Polychaeta</taxon>
        <taxon>Sedentaria</taxon>
        <taxon>Canalipalpata</taxon>
        <taxon>Sabellida</taxon>
        <taxon>Siboglinidae</taxon>
        <taxon>Ridgeia</taxon>
    </lineage>
</organism>
<keyword evidence="2" id="KW-1185">Reference proteome</keyword>